<accession>A0A7N0T6B4</accession>
<proteinExistence type="predicted"/>
<dbReference type="Proteomes" id="UP000594263">
    <property type="component" value="Unplaced"/>
</dbReference>
<sequence length="152" mass="17323">MFIRPNNGHKHPTVISQLQITTHLHHRQRHRLLHQSLQNLNFFIIDLSLTAPTFWSKKALTNVSVPPIPKSTHFQPRPNLRTFIFCPSFDFIISNSIVLSQNSEAITSSTLIRCTDWCNKDAIVELGIVNNLGSCLFLSVKGEKKIKILVLK</sequence>
<name>A0A7N0T6B4_KALFE</name>
<protein>
    <submittedName>
        <fullName evidence="1">Uncharacterized protein</fullName>
    </submittedName>
</protein>
<keyword evidence="2" id="KW-1185">Reference proteome</keyword>
<dbReference type="Gramene" id="Kaladp0024s0168.1.v1.1">
    <property type="protein sequence ID" value="Kaladp0024s0168.1.v1.1.CDS.1"/>
    <property type="gene ID" value="Kaladp0024s0168.v1.1"/>
</dbReference>
<dbReference type="EnsemblPlants" id="Kaladp0024s0168.1.v1.1">
    <property type="protein sequence ID" value="Kaladp0024s0168.1.v1.1.CDS.1"/>
    <property type="gene ID" value="Kaladp0024s0168.v1.1"/>
</dbReference>
<reference evidence="1" key="1">
    <citation type="submission" date="2021-01" db="UniProtKB">
        <authorList>
            <consortium name="EnsemblPlants"/>
        </authorList>
    </citation>
    <scope>IDENTIFICATION</scope>
</reference>
<evidence type="ECO:0000313" key="1">
    <source>
        <dbReference type="EnsemblPlants" id="Kaladp0024s0168.1.v1.1.CDS.1"/>
    </source>
</evidence>
<evidence type="ECO:0000313" key="2">
    <source>
        <dbReference type="Proteomes" id="UP000594263"/>
    </source>
</evidence>
<organism evidence="1 2">
    <name type="scientific">Kalanchoe fedtschenkoi</name>
    <name type="common">Lavender scallops</name>
    <name type="synonym">South American air plant</name>
    <dbReference type="NCBI Taxonomy" id="63787"/>
    <lineage>
        <taxon>Eukaryota</taxon>
        <taxon>Viridiplantae</taxon>
        <taxon>Streptophyta</taxon>
        <taxon>Embryophyta</taxon>
        <taxon>Tracheophyta</taxon>
        <taxon>Spermatophyta</taxon>
        <taxon>Magnoliopsida</taxon>
        <taxon>eudicotyledons</taxon>
        <taxon>Gunneridae</taxon>
        <taxon>Pentapetalae</taxon>
        <taxon>Saxifragales</taxon>
        <taxon>Crassulaceae</taxon>
        <taxon>Kalanchoe</taxon>
    </lineage>
</organism>
<dbReference type="AlphaFoldDB" id="A0A7N0T6B4"/>